<feature type="active site" evidence="8">
    <location>
        <position position="349"/>
    </location>
</feature>
<feature type="signal peptide" evidence="9">
    <location>
        <begin position="1"/>
        <end position="31"/>
    </location>
</feature>
<keyword evidence="9" id="KW-0732">Signal</keyword>
<feature type="domain" description="Pectinesterase inhibitor" evidence="10">
    <location>
        <begin position="30"/>
        <end position="165"/>
    </location>
</feature>
<dbReference type="FunFam" id="1.20.140.40:FF:000022">
    <property type="entry name" value="Pectinesterase"/>
    <property type="match status" value="1"/>
</dbReference>
<evidence type="ECO:0000256" key="8">
    <source>
        <dbReference type="PROSITE-ProRule" id="PRU10040"/>
    </source>
</evidence>
<evidence type="ECO:0000256" key="4">
    <source>
        <dbReference type="ARBA" id="ARBA00007786"/>
    </source>
</evidence>
<dbReference type="InterPro" id="IPR011050">
    <property type="entry name" value="Pectin_lyase_fold/virulence"/>
</dbReference>
<comment type="pathway">
    <text evidence="2">Glycan metabolism; pectin degradation; 2-dehydro-3-deoxy-D-gluconate from pectin: step 1/5.</text>
</comment>
<name>A0A4D6KXG6_VIGUN</name>
<dbReference type="FunFam" id="2.160.20.10:FF:000001">
    <property type="entry name" value="Pectinesterase"/>
    <property type="match status" value="2"/>
</dbReference>
<dbReference type="Pfam" id="PF04043">
    <property type="entry name" value="PMEI"/>
    <property type="match status" value="2"/>
</dbReference>
<dbReference type="UniPathway" id="UPA00545">
    <property type="reaction ID" value="UER00823"/>
</dbReference>
<keyword evidence="7" id="KW-0063">Aspartyl esterase</keyword>
<feature type="domain" description="Pectinesterase inhibitor" evidence="10">
    <location>
        <begin position="540"/>
        <end position="705"/>
    </location>
</feature>
<feature type="active site" evidence="8">
    <location>
        <position position="888"/>
    </location>
</feature>
<comment type="similarity">
    <text evidence="4">In the C-terminal section; belongs to the pectinesterase family.</text>
</comment>
<dbReference type="InterPro" id="IPR035513">
    <property type="entry name" value="Invertase/methylesterase_inhib"/>
</dbReference>
<dbReference type="CDD" id="cd15798">
    <property type="entry name" value="PMEI-like_3"/>
    <property type="match status" value="1"/>
</dbReference>
<feature type="chain" id="PRO_5020036217" evidence="9">
    <location>
        <begin position="32"/>
        <end position="1049"/>
    </location>
</feature>
<reference evidence="11 12" key="1">
    <citation type="submission" date="2019-04" db="EMBL/GenBank/DDBJ databases">
        <title>An improved genome assembly and genetic linkage map for asparagus bean, Vigna unguiculata ssp. sesquipedialis.</title>
        <authorList>
            <person name="Xia Q."/>
            <person name="Zhang R."/>
            <person name="Dong Y."/>
        </authorList>
    </citation>
    <scope>NUCLEOTIDE SEQUENCE [LARGE SCALE GENOMIC DNA]</scope>
    <source>
        <tissue evidence="11">Leaf</tissue>
    </source>
</reference>
<dbReference type="GO" id="GO:0045490">
    <property type="term" value="P:pectin catabolic process"/>
    <property type="evidence" value="ECO:0007669"/>
    <property type="project" value="UniProtKB-UniPathway"/>
</dbReference>
<accession>A0A4D6KXG6</accession>
<dbReference type="Gene3D" id="1.20.140.40">
    <property type="entry name" value="Invertase/pectin methylesterase inhibitor family protein"/>
    <property type="match status" value="2"/>
</dbReference>
<evidence type="ECO:0000256" key="2">
    <source>
        <dbReference type="ARBA" id="ARBA00005184"/>
    </source>
</evidence>
<dbReference type="NCBIfam" id="TIGR01614">
    <property type="entry name" value="PME_inhib"/>
    <property type="match status" value="1"/>
</dbReference>
<evidence type="ECO:0000313" key="12">
    <source>
        <dbReference type="Proteomes" id="UP000501690"/>
    </source>
</evidence>
<dbReference type="InterPro" id="IPR000070">
    <property type="entry name" value="Pectinesterase_cat"/>
</dbReference>
<dbReference type="Pfam" id="PF01095">
    <property type="entry name" value="Pectinesterase"/>
    <property type="match status" value="2"/>
</dbReference>
<dbReference type="PROSITE" id="PS00503">
    <property type="entry name" value="PECTINESTERASE_2"/>
    <property type="match status" value="2"/>
</dbReference>
<sequence>MAVSPVRYRSTLAFSFCCLFFLALCTPLTAATDFAGSACLGVSPTQFAGSVTQLITAIKQLTSILSRFSTPFADFRLATAIADCLDLFDISSDVLSWALSASQNPKGKHNSTGNLSSDLRTWLSAVLSHPQTCLEGFEGTNGIVKSLVSAGIGEVVSLVEELLAQVVPVNDEFDARKEQFPSWVKPRERKLLQSIGVTPDAVVALDGSGNYGRIMDAVLAAPDYSMKRYVIYIKKGVYFENVEIKKKKWNIMIVGDGMDATVISGNRSFIDGWTTFRSSTFAVSGRGFIARDISFQNTAGPEKHQAVALRSDSDLSVFYRCGILGFQDSLYTHTMRQFFRECRVTGTVDFIFGDATAVFQNCLIQPKKGLPNQKNTITAHGRKDPNEPTGFSFQFCNITADSDLAPLVNTTQTYLGRPWKTYSRTVFMQSFMSEVIRAEGWLEWNGDFALDTLYYAEYLNTGSGAGVANRVKWKGYHAFNDSSQVSNFTVAQFIEGNLWLPSTGVTYTAAFKPLSSYCWCNSNFMAIPKLFLLLLAFFFSHAVAVKSSNAFTTPTFHANHSSLNRTNLFHDVSFDSSKLSISININPNIINTLLQSLQAAISDATKLSDLLNNAGHSSITENKIGAVQDCRELQQSTLASLQRSLSGIRSQDSRKVVDARTYLSAALTNKGTCLESLDSASGTLKPVLVNSVINSYKHVSDSLSMLPKPEKKAFQGHKNRRLLWLSRANHRLLKGNDGVLVVAADGTGKFSTITEAINFAPNNSVGRTVIYVKEGTYEENVEIPSYKTNIVLLGDGKDVTVITGSRSVIDGWTTFRSATLAVSGEGFLARDIGFENKAGPEKHQAVALRVNADFTAFYRCAMYGYQDTLYVHSFRQFYRECEIFGTIDYIFGNAAVVLQACNIVSRMPMPGQFTVITAQSRDSPDEDTGISIQNCSILATTDLYSDSGSVKSYLGRPWRVYSRTVYLESYIDAFIEAEGWTRWSNDEGLDTLYYGEYSNYGPGSGTDNRVDWAGYHLMDYDSAYNFSVSEFIIGDAWLGSTSFPYDNGI</sequence>
<evidence type="ECO:0000256" key="1">
    <source>
        <dbReference type="ARBA" id="ARBA00004191"/>
    </source>
</evidence>
<dbReference type="InterPro" id="IPR012334">
    <property type="entry name" value="Pectin_lyas_fold"/>
</dbReference>
<dbReference type="EMBL" id="CP039346">
    <property type="protein sequence ID" value="QCD80179.1"/>
    <property type="molecule type" value="Genomic_DNA"/>
</dbReference>
<dbReference type="GO" id="GO:0042545">
    <property type="term" value="P:cell wall modification"/>
    <property type="evidence" value="ECO:0007669"/>
    <property type="project" value="InterPro"/>
</dbReference>
<evidence type="ECO:0000256" key="3">
    <source>
        <dbReference type="ARBA" id="ARBA00006027"/>
    </source>
</evidence>
<dbReference type="Gene3D" id="2.160.20.10">
    <property type="entry name" value="Single-stranded right-handed beta-helix, Pectin lyase-like"/>
    <property type="match status" value="2"/>
</dbReference>
<comment type="similarity">
    <text evidence="3">In the N-terminal section; belongs to the PMEI family.</text>
</comment>
<evidence type="ECO:0000256" key="5">
    <source>
        <dbReference type="ARBA" id="ARBA00022512"/>
    </source>
</evidence>
<protein>
    <submittedName>
        <fullName evidence="11">Pectinesterase</fullName>
    </submittedName>
</protein>
<evidence type="ECO:0000313" key="11">
    <source>
        <dbReference type="EMBL" id="QCD80179.1"/>
    </source>
</evidence>
<dbReference type="InterPro" id="IPR033131">
    <property type="entry name" value="Pectinesterase_Asp_AS"/>
</dbReference>
<organism evidence="11 12">
    <name type="scientific">Vigna unguiculata</name>
    <name type="common">Cowpea</name>
    <dbReference type="NCBI Taxonomy" id="3917"/>
    <lineage>
        <taxon>Eukaryota</taxon>
        <taxon>Viridiplantae</taxon>
        <taxon>Streptophyta</taxon>
        <taxon>Embryophyta</taxon>
        <taxon>Tracheophyta</taxon>
        <taxon>Spermatophyta</taxon>
        <taxon>Magnoliopsida</taxon>
        <taxon>eudicotyledons</taxon>
        <taxon>Gunneridae</taxon>
        <taxon>Pentapetalae</taxon>
        <taxon>rosids</taxon>
        <taxon>fabids</taxon>
        <taxon>Fabales</taxon>
        <taxon>Fabaceae</taxon>
        <taxon>Papilionoideae</taxon>
        <taxon>50 kb inversion clade</taxon>
        <taxon>NPAAA clade</taxon>
        <taxon>indigoferoid/millettioid clade</taxon>
        <taxon>Phaseoleae</taxon>
        <taxon>Vigna</taxon>
    </lineage>
</organism>
<keyword evidence="5" id="KW-0134">Cell wall</keyword>
<comment type="subcellular location">
    <subcellularLocation>
        <location evidence="1">Secreted</location>
        <location evidence="1">Cell wall</location>
    </subcellularLocation>
</comment>
<evidence type="ECO:0000256" key="6">
    <source>
        <dbReference type="ARBA" id="ARBA00022801"/>
    </source>
</evidence>
<evidence type="ECO:0000256" key="7">
    <source>
        <dbReference type="ARBA" id="ARBA00023085"/>
    </source>
</evidence>
<dbReference type="Proteomes" id="UP000501690">
    <property type="component" value="Linkage Group LG2"/>
</dbReference>
<dbReference type="InterPro" id="IPR006501">
    <property type="entry name" value="Pectinesterase_inhib_dom"/>
</dbReference>
<keyword evidence="12" id="KW-1185">Reference proteome</keyword>
<dbReference type="GO" id="GO:0004857">
    <property type="term" value="F:enzyme inhibitor activity"/>
    <property type="evidence" value="ECO:0007669"/>
    <property type="project" value="InterPro"/>
</dbReference>
<evidence type="ECO:0000259" key="10">
    <source>
        <dbReference type="SMART" id="SM00856"/>
    </source>
</evidence>
<keyword evidence="5" id="KW-0964">Secreted</keyword>
<dbReference type="PANTHER" id="PTHR31707">
    <property type="entry name" value="PECTINESTERASE"/>
    <property type="match status" value="1"/>
</dbReference>
<proteinExistence type="inferred from homology"/>
<evidence type="ECO:0000256" key="9">
    <source>
        <dbReference type="SAM" id="SignalP"/>
    </source>
</evidence>
<gene>
    <name evidence="11" type="ORF">DEO72_LG2g499</name>
</gene>
<dbReference type="GO" id="GO:0030599">
    <property type="term" value="F:pectinesterase activity"/>
    <property type="evidence" value="ECO:0007669"/>
    <property type="project" value="InterPro"/>
</dbReference>
<dbReference type="AlphaFoldDB" id="A0A4D6KXG6"/>
<dbReference type="SUPFAM" id="SSF101148">
    <property type="entry name" value="Plant invertase/pectin methylesterase inhibitor"/>
    <property type="match status" value="2"/>
</dbReference>
<keyword evidence="6" id="KW-0378">Hydrolase</keyword>
<dbReference type="SUPFAM" id="SSF51126">
    <property type="entry name" value="Pectin lyase-like"/>
    <property type="match status" value="2"/>
</dbReference>
<dbReference type="CDD" id="cd15799">
    <property type="entry name" value="PMEI-like_4"/>
    <property type="match status" value="1"/>
</dbReference>
<dbReference type="SMART" id="SM00856">
    <property type="entry name" value="PMEI"/>
    <property type="match status" value="2"/>
</dbReference>